<feature type="region of interest" description="Disordered" evidence="1">
    <location>
        <begin position="40"/>
        <end position="62"/>
    </location>
</feature>
<dbReference type="Proteomes" id="UP000593562">
    <property type="component" value="Unassembled WGS sequence"/>
</dbReference>
<dbReference type="GO" id="GO:0005739">
    <property type="term" value="C:mitochondrion"/>
    <property type="evidence" value="ECO:0007669"/>
    <property type="project" value="TreeGrafter"/>
</dbReference>
<gene>
    <name evidence="2" type="ORF">HS088_TW08G00526</name>
</gene>
<evidence type="ECO:0000313" key="2">
    <source>
        <dbReference type="EMBL" id="KAF5743938.1"/>
    </source>
</evidence>
<organism evidence="2 3">
    <name type="scientific">Tripterygium wilfordii</name>
    <name type="common">Thunder God vine</name>
    <dbReference type="NCBI Taxonomy" id="458696"/>
    <lineage>
        <taxon>Eukaryota</taxon>
        <taxon>Viridiplantae</taxon>
        <taxon>Streptophyta</taxon>
        <taxon>Embryophyta</taxon>
        <taxon>Tracheophyta</taxon>
        <taxon>Spermatophyta</taxon>
        <taxon>Magnoliopsida</taxon>
        <taxon>eudicotyledons</taxon>
        <taxon>Gunneridae</taxon>
        <taxon>Pentapetalae</taxon>
        <taxon>rosids</taxon>
        <taxon>fabids</taxon>
        <taxon>Celastrales</taxon>
        <taxon>Celastraceae</taxon>
        <taxon>Tripterygium</taxon>
    </lineage>
</organism>
<sequence>MAGSIKGMPPVEVSELGGQNCMPFGVFYWKRMMSSTSAETDKVLAPNEKEKDKKENSLTEEQKRKEAGVVFSSYWGILRPKVTREDGTEWPWNCFMPWETYRADTSIDLGRHHVPKTFLDKFAYRTVKILRIATDMFFQVCCLLRSCTYA</sequence>
<comment type="caution">
    <text evidence="2">The sequence shown here is derived from an EMBL/GenBank/DDBJ whole genome shotgun (WGS) entry which is preliminary data.</text>
</comment>
<dbReference type="InParanoid" id="A0A7J7DCF5"/>
<reference evidence="2 3" key="1">
    <citation type="journal article" date="2020" name="Nat. Commun.">
        <title>Genome of Tripterygium wilfordii and identification of cytochrome P450 involved in triptolide biosynthesis.</title>
        <authorList>
            <person name="Tu L."/>
            <person name="Su P."/>
            <person name="Zhang Z."/>
            <person name="Gao L."/>
            <person name="Wang J."/>
            <person name="Hu T."/>
            <person name="Zhou J."/>
            <person name="Zhang Y."/>
            <person name="Zhao Y."/>
            <person name="Liu Y."/>
            <person name="Song Y."/>
            <person name="Tong Y."/>
            <person name="Lu Y."/>
            <person name="Yang J."/>
            <person name="Xu C."/>
            <person name="Jia M."/>
            <person name="Peters R.J."/>
            <person name="Huang L."/>
            <person name="Gao W."/>
        </authorList>
    </citation>
    <scope>NUCLEOTIDE SEQUENCE [LARGE SCALE GENOMIC DNA]</scope>
    <source>
        <strain evidence="3">cv. XIE 37</strain>
        <tissue evidence="2">Leaf</tissue>
    </source>
</reference>
<dbReference type="AlphaFoldDB" id="A0A7J7DCF5"/>
<proteinExistence type="predicted"/>
<dbReference type="GO" id="GO:0009916">
    <property type="term" value="F:alternative oxidase activity"/>
    <property type="evidence" value="ECO:0007669"/>
    <property type="project" value="InterPro"/>
</dbReference>
<keyword evidence="3" id="KW-1185">Reference proteome</keyword>
<evidence type="ECO:0000256" key="1">
    <source>
        <dbReference type="SAM" id="MobiDB-lite"/>
    </source>
</evidence>
<dbReference type="InterPro" id="IPR002680">
    <property type="entry name" value="AOX"/>
</dbReference>
<dbReference type="EMBL" id="JAAARO010000008">
    <property type="protein sequence ID" value="KAF5743938.1"/>
    <property type="molecule type" value="Genomic_DNA"/>
</dbReference>
<accession>A0A7J7DCF5</accession>
<dbReference type="PANTHER" id="PTHR31803:SF6">
    <property type="entry name" value="UBIQUINOL OXIDASE 2, MITOCHONDRIAL"/>
    <property type="match status" value="1"/>
</dbReference>
<name>A0A7J7DCF5_TRIWF</name>
<protein>
    <submittedName>
        <fullName evidence="2">Alternative oxidase 2</fullName>
    </submittedName>
</protein>
<evidence type="ECO:0000313" key="3">
    <source>
        <dbReference type="Proteomes" id="UP000593562"/>
    </source>
</evidence>
<dbReference type="PANTHER" id="PTHR31803">
    <property type="entry name" value="ALTERNATIVE OXIDASE"/>
    <property type="match status" value="1"/>
</dbReference>
<dbReference type="GO" id="GO:0010230">
    <property type="term" value="P:alternative respiration"/>
    <property type="evidence" value="ECO:0007669"/>
    <property type="project" value="TreeGrafter"/>
</dbReference>